<dbReference type="InterPro" id="IPR002110">
    <property type="entry name" value="Ankyrin_rpt"/>
</dbReference>
<evidence type="ECO:0000313" key="2">
    <source>
        <dbReference type="EMBL" id="KOF98250.1"/>
    </source>
</evidence>
<feature type="repeat" description="ANK" evidence="1">
    <location>
        <begin position="336"/>
        <end position="369"/>
    </location>
</feature>
<organism evidence="2">
    <name type="scientific">Octopus bimaculoides</name>
    <name type="common">California two-spotted octopus</name>
    <dbReference type="NCBI Taxonomy" id="37653"/>
    <lineage>
        <taxon>Eukaryota</taxon>
        <taxon>Metazoa</taxon>
        <taxon>Spiralia</taxon>
        <taxon>Lophotrochozoa</taxon>
        <taxon>Mollusca</taxon>
        <taxon>Cephalopoda</taxon>
        <taxon>Coleoidea</taxon>
        <taxon>Octopodiformes</taxon>
        <taxon>Octopoda</taxon>
        <taxon>Incirrata</taxon>
        <taxon>Octopodidae</taxon>
        <taxon>Octopus</taxon>
    </lineage>
</organism>
<dbReference type="KEGG" id="obi:106878429"/>
<evidence type="ECO:0000256" key="1">
    <source>
        <dbReference type="PROSITE-ProRule" id="PRU00023"/>
    </source>
</evidence>
<proteinExistence type="predicted"/>
<keyword evidence="1" id="KW-0040">ANK repeat</keyword>
<dbReference type="STRING" id="37653.A0A0L8IB52"/>
<dbReference type="PROSITE" id="PS50088">
    <property type="entry name" value="ANK_REPEAT"/>
    <property type="match status" value="1"/>
</dbReference>
<accession>A0A0L8IB52</accession>
<sequence>MAENTDVPFMETNLYKAIKKGNPTEVFVTLNEYCVYSESMTGADLNIMDPYTGGSYLHLMIENAHLFKDPPTVTVIYGMACMGINIDAQDFEGNTCLHKVMGKEGSYRILVALMRCGIDPEIRNNDNKTAEEILLETKPEGWQEMLLWYNKFKPGLWQAMLTVKPNVRQVELLLQSWCRVTIMKNGKIVNLRVMAQQNPYHIHCQRLMEKYENTIEFSLACLSGRPLIIKSWISKHLMENIDVNTCDKSRSTDRNDSKDVGKPLIAEIWETNNYAMVNLLMELKVDVHRLYNSEVKDKGLLRPLFFYLICSSDAPQDHKIIIRVLKDCNLSLRNQHGQTIIYEAIARDKPIELIQTLLHFGLDVSLRDNKGRTVRDFAKKLNKQLYVVVIDQHILDLIRKGKKEILQKMILRSYQDILLFRDSEGNSLMDISRSLHIYDICEILMLAPLWQEEDDKIYQYIKEGDLQNVKKLMKKKSTLRRDKCGRSVLLYALLHQQKSVAEYLITEYPILVNEADSHGRTALHYSYVLFEDTSEISHLLKLLGADVTIKDNLGKTPNNYFECNCTMQFACIKKSICEFELEVFLEETSFEESFFSAIQANDLDQVKELVEGLHKVKGISRYSSRALFTCLDNNHEELAKFLVLKGFRTNIWKQYEPCSSDNPMCGMMECSHRVTYLKEKVEELKMYDLLKLIEDVESGKVKTDHTYPDPPVYCP</sequence>
<dbReference type="Gene3D" id="1.25.40.20">
    <property type="entry name" value="Ankyrin repeat-containing domain"/>
    <property type="match status" value="3"/>
</dbReference>
<dbReference type="OMA" id="AWESNNY"/>
<dbReference type="SUPFAM" id="SSF48403">
    <property type="entry name" value="Ankyrin repeat"/>
    <property type="match status" value="2"/>
</dbReference>
<dbReference type="InterPro" id="IPR036770">
    <property type="entry name" value="Ankyrin_rpt-contain_sf"/>
</dbReference>
<dbReference type="EMBL" id="KQ416193">
    <property type="protein sequence ID" value="KOF98250.1"/>
    <property type="molecule type" value="Genomic_DNA"/>
</dbReference>
<dbReference type="AlphaFoldDB" id="A0A0L8IB52"/>
<protein>
    <submittedName>
        <fullName evidence="2">Uncharacterized protein</fullName>
    </submittedName>
</protein>
<dbReference type="PANTHER" id="PTHR24172:SF4">
    <property type="entry name" value="ANK_REP_REGION DOMAIN-CONTAINING PROTEIN"/>
    <property type="match status" value="1"/>
</dbReference>
<dbReference type="PANTHER" id="PTHR24172">
    <property type="entry name" value="ANK_REP_REGION DOMAIN-CONTAINING PROTEIN"/>
    <property type="match status" value="1"/>
</dbReference>
<gene>
    <name evidence="2" type="ORF">OCBIM_22026560mg</name>
</gene>
<dbReference type="Pfam" id="PF12796">
    <property type="entry name" value="Ank_2"/>
    <property type="match status" value="1"/>
</dbReference>
<dbReference type="OrthoDB" id="432281at2759"/>
<reference evidence="2" key="1">
    <citation type="submission" date="2015-07" db="EMBL/GenBank/DDBJ databases">
        <title>MeaNS - Measles Nucleotide Surveillance Program.</title>
        <authorList>
            <person name="Tran T."/>
            <person name="Druce J."/>
        </authorList>
    </citation>
    <scope>NUCLEOTIDE SEQUENCE</scope>
    <source>
        <strain evidence="2">UCB-OBI-ISO-001</strain>
        <tissue evidence="2">Gonad</tissue>
    </source>
</reference>
<name>A0A0L8IB52_OCTBM</name>
<dbReference type="SMART" id="SM00248">
    <property type="entry name" value="ANK"/>
    <property type="match status" value="6"/>
</dbReference>